<dbReference type="AlphaFoldDB" id="A0A544QXN2"/>
<keyword evidence="4" id="KW-1185">Reference proteome</keyword>
<evidence type="ECO:0000313" key="3">
    <source>
        <dbReference type="EMBL" id="TQQ85405.1"/>
    </source>
</evidence>
<evidence type="ECO:0000313" key="4">
    <source>
        <dbReference type="Proteomes" id="UP000317863"/>
    </source>
</evidence>
<dbReference type="EMBL" id="SGJB01000002">
    <property type="protein sequence ID" value="TQQ85405.1"/>
    <property type="molecule type" value="Genomic_DNA"/>
</dbReference>
<accession>A0A544QXN2</accession>
<proteinExistence type="predicted"/>
<evidence type="ECO:0000256" key="2">
    <source>
        <dbReference type="SAM" id="Phobius"/>
    </source>
</evidence>
<keyword evidence="2" id="KW-1133">Transmembrane helix</keyword>
<sequence>MNKGNNSVATIVVSAIIALLFLGVGFFLGEKTAPLCSDSKHNNLEEELSALEEENQKLKEETSETEEKEEDKESNIYTYSDDLPWGGSCVAYDNDMDNFMNSQYEWGGALMLISDVMYNYEIYEVESYDNGTLINMDSVNPETGNYNFKVFFDRDKDKYIVLNVKDKDNGKTYKSPDSIQTYLEDVYRRIIGI</sequence>
<reference evidence="3 4" key="1">
    <citation type="submission" date="2019-02" db="EMBL/GenBank/DDBJ databases">
        <title>Peptostreptococcaceae bacterium ZHW00191 nov., a new bacterium isolated from the human gut.</title>
        <authorList>
            <person name="Zhou H.-W."/>
            <person name="Chen X.-J."/>
        </authorList>
    </citation>
    <scope>NUCLEOTIDE SEQUENCE [LARGE SCALE GENOMIC DNA]</scope>
    <source>
        <strain evidence="3 4">ZHW00191</strain>
    </source>
</reference>
<dbReference type="OrthoDB" id="9800872at2"/>
<keyword evidence="2" id="KW-0472">Membrane</keyword>
<feature type="transmembrane region" description="Helical" evidence="2">
    <location>
        <begin position="7"/>
        <end position="28"/>
    </location>
</feature>
<name>A0A544QXN2_9FIRM</name>
<feature type="region of interest" description="Disordered" evidence="1">
    <location>
        <begin position="52"/>
        <end position="75"/>
    </location>
</feature>
<feature type="compositionally biased region" description="Acidic residues" evidence="1">
    <location>
        <begin position="63"/>
        <end position="72"/>
    </location>
</feature>
<protein>
    <submittedName>
        <fullName evidence="3">Uncharacterized protein</fullName>
    </submittedName>
</protein>
<keyword evidence="2" id="KW-0812">Transmembrane</keyword>
<dbReference type="Proteomes" id="UP000317863">
    <property type="component" value="Unassembled WGS sequence"/>
</dbReference>
<gene>
    <name evidence="3" type="ORF">EXD82_01270</name>
</gene>
<evidence type="ECO:0000256" key="1">
    <source>
        <dbReference type="SAM" id="MobiDB-lite"/>
    </source>
</evidence>
<dbReference type="RefSeq" id="WP_142535109.1">
    <property type="nucleotide sequence ID" value="NZ_SGJB01000002.1"/>
</dbReference>
<organism evidence="3 4">
    <name type="scientific">Peptacetobacter hominis</name>
    <dbReference type="NCBI Taxonomy" id="2743610"/>
    <lineage>
        <taxon>Bacteria</taxon>
        <taxon>Bacillati</taxon>
        <taxon>Bacillota</taxon>
        <taxon>Clostridia</taxon>
        <taxon>Peptostreptococcales</taxon>
        <taxon>Peptostreptococcaceae</taxon>
        <taxon>Peptacetobacter</taxon>
    </lineage>
</organism>
<comment type="caution">
    <text evidence="3">The sequence shown here is derived from an EMBL/GenBank/DDBJ whole genome shotgun (WGS) entry which is preliminary data.</text>
</comment>